<name>A0A653CNB0_CALMS</name>
<protein>
    <submittedName>
        <fullName evidence="1">Uncharacterized protein</fullName>
    </submittedName>
</protein>
<feature type="non-terminal residue" evidence="1">
    <location>
        <position position="36"/>
    </location>
</feature>
<accession>A0A653CNB0</accession>
<proteinExistence type="predicted"/>
<dbReference type="Proteomes" id="UP000410492">
    <property type="component" value="Unassembled WGS sequence"/>
</dbReference>
<dbReference type="EMBL" id="CAACVG010008162">
    <property type="protein sequence ID" value="VEN48756.1"/>
    <property type="molecule type" value="Genomic_DNA"/>
</dbReference>
<organism evidence="1 2">
    <name type="scientific">Callosobruchus maculatus</name>
    <name type="common">Southern cowpea weevil</name>
    <name type="synonym">Pulse bruchid</name>
    <dbReference type="NCBI Taxonomy" id="64391"/>
    <lineage>
        <taxon>Eukaryota</taxon>
        <taxon>Metazoa</taxon>
        <taxon>Ecdysozoa</taxon>
        <taxon>Arthropoda</taxon>
        <taxon>Hexapoda</taxon>
        <taxon>Insecta</taxon>
        <taxon>Pterygota</taxon>
        <taxon>Neoptera</taxon>
        <taxon>Endopterygota</taxon>
        <taxon>Coleoptera</taxon>
        <taxon>Polyphaga</taxon>
        <taxon>Cucujiformia</taxon>
        <taxon>Chrysomeloidea</taxon>
        <taxon>Chrysomelidae</taxon>
        <taxon>Bruchinae</taxon>
        <taxon>Bruchini</taxon>
        <taxon>Callosobruchus</taxon>
    </lineage>
</organism>
<sequence>MVMERPNTTYEGNFDGFLMSTDASIDYVSRLNVCEL</sequence>
<keyword evidence="2" id="KW-1185">Reference proteome</keyword>
<gene>
    <name evidence="1" type="ORF">CALMAC_LOCUS10100</name>
</gene>
<evidence type="ECO:0000313" key="2">
    <source>
        <dbReference type="Proteomes" id="UP000410492"/>
    </source>
</evidence>
<reference evidence="1 2" key="1">
    <citation type="submission" date="2019-01" db="EMBL/GenBank/DDBJ databases">
        <authorList>
            <person name="Sayadi A."/>
        </authorList>
    </citation>
    <scope>NUCLEOTIDE SEQUENCE [LARGE SCALE GENOMIC DNA]</scope>
</reference>
<dbReference type="AlphaFoldDB" id="A0A653CNB0"/>
<evidence type="ECO:0000313" key="1">
    <source>
        <dbReference type="EMBL" id="VEN48756.1"/>
    </source>
</evidence>